<keyword evidence="7" id="KW-1185">Reference proteome</keyword>
<dbReference type="STRING" id="329046.A0A1Y2CU76"/>
<evidence type="ECO:0000256" key="3">
    <source>
        <dbReference type="ARBA" id="ARBA00022833"/>
    </source>
</evidence>
<organism evidence="6 7">
    <name type="scientific">Rhizoclosmatium globosum</name>
    <dbReference type="NCBI Taxonomy" id="329046"/>
    <lineage>
        <taxon>Eukaryota</taxon>
        <taxon>Fungi</taxon>
        <taxon>Fungi incertae sedis</taxon>
        <taxon>Chytridiomycota</taxon>
        <taxon>Chytridiomycota incertae sedis</taxon>
        <taxon>Chytridiomycetes</taxon>
        <taxon>Chytridiales</taxon>
        <taxon>Chytriomycetaceae</taxon>
        <taxon>Rhizoclosmatium</taxon>
    </lineage>
</organism>
<evidence type="ECO:0000256" key="1">
    <source>
        <dbReference type="ARBA" id="ARBA00022723"/>
    </source>
</evidence>
<dbReference type="Proteomes" id="UP000193642">
    <property type="component" value="Unassembled WGS sequence"/>
</dbReference>
<sequence length="214" mass="24237">MGVLFDPVRLKGCEHYFCRDCITKWLEQHESCPIDREYAVTTHINEPCRIIVSIVDVVRMNLGPEPVSLKATVPIPPLPPSGPSRASVPNPLRRAFNAVQNFTGRIQRTIPVKPQLTTQHQIPQYSPPKPCGHFCSLSDAIPSCCFCSDKRPHDTDYRHYIDGRGFQFGAMRSAYYCAVCRNRMEPLTKKGVKIQQTLRQVVYHIEPSVGEKTT</sequence>
<protein>
    <recommendedName>
        <fullName evidence="5">RING-type domain-containing protein</fullName>
    </recommendedName>
</protein>
<evidence type="ECO:0000313" key="6">
    <source>
        <dbReference type="EMBL" id="ORY50573.1"/>
    </source>
</evidence>
<dbReference type="Gene3D" id="3.30.40.10">
    <property type="entry name" value="Zinc/RING finger domain, C3HC4 (zinc finger)"/>
    <property type="match status" value="1"/>
</dbReference>
<dbReference type="InterPro" id="IPR013083">
    <property type="entry name" value="Znf_RING/FYVE/PHD"/>
</dbReference>
<evidence type="ECO:0000313" key="7">
    <source>
        <dbReference type="Proteomes" id="UP000193642"/>
    </source>
</evidence>
<keyword evidence="2 4" id="KW-0863">Zinc-finger</keyword>
<dbReference type="EMBL" id="MCGO01000007">
    <property type="protein sequence ID" value="ORY50573.1"/>
    <property type="molecule type" value="Genomic_DNA"/>
</dbReference>
<accession>A0A1Y2CU76</accession>
<dbReference type="PROSITE" id="PS00518">
    <property type="entry name" value="ZF_RING_1"/>
    <property type="match status" value="1"/>
</dbReference>
<dbReference type="Pfam" id="PF13923">
    <property type="entry name" value="zf-C3HC4_2"/>
    <property type="match status" value="1"/>
</dbReference>
<comment type="caution">
    <text evidence="6">The sequence shown here is derived from an EMBL/GenBank/DDBJ whole genome shotgun (WGS) entry which is preliminary data.</text>
</comment>
<keyword evidence="1" id="KW-0479">Metal-binding</keyword>
<evidence type="ECO:0000259" key="5">
    <source>
        <dbReference type="PROSITE" id="PS50089"/>
    </source>
</evidence>
<feature type="domain" description="RING-type" evidence="5">
    <location>
        <begin position="13"/>
        <end position="36"/>
    </location>
</feature>
<gene>
    <name evidence="6" type="ORF">BCR33DRAFT_713340</name>
</gene>
<dbReference type="AlphaFoldDB" id="A0A1Y2CU76"/>
<dbReference type="PROSITE" id="PS50089">
    <property type="entry name" value="ZF_RING_2"/>
    <property type="match status" value="1"/>
</dbReference>
<keyword evidence="3" id="KW-0862">Zinc</keyword>
<evidence type="ECO:0000256" key="2">
    <source>
        <dbReference type="ARBA" id="ARBA00022771"/>
    </source>
</evidence>
<reference evidence="6 7" key="1">
    <citation type="submission" date="2016-07" db="EMBL/GenBank/DDBJ databases">
        <title>Pervasive Adenine N6-methylation of Active Genes in Fungi.</title>
        <authorList>
            <consortium name="DOE Joint Genome Institute"/>
            <person name="Mondo S.J."/>
            <person name="Dannebaum R.O."/>
            <person name="Kuo R.C."/>
            <person name="Labutti K."/>
            <person name="Haridas S."/>
            <person name="Kuo A."/>
            <person name="Salamov A."/>
            <person name="Ahrendt S.R."/>
            <person name="Lipzen A."/>
            <person name="Sullivan W."/>
            <person name="Andreopoulos W.B."/>
            <person name="Clum A."/>
            <person name="Lindquist E."/>
            <person name="Daum C."/>
            <person name="Ramamoorthy G.K."/>
            <person name="Gryganskyi A."/>
            <person name="Culley D."/>
            <person name="Magnuson J.K."/>
            <person name="James T.Y."/>
            <person name="O'Malley M.A."/>
            <person name="Stajich J.E."/>
            <person name="Spatafora J.W."/>
            <person name="Visel A."/>
            <person name="Grigoriev I.V."/>
        </authorList>
    </citation>
    <scope>NUCLEOTIDE SEQUENCE [LARGE SCALE GENOMIC DNA]</scope>
    <source>
        <strain evidence="6 7">JEL800</strain>
    </source>
</reference>
<dbReference type="SUPFAM" id="SSF57850">
    <property type="entry name" value="RING/U-box"/>
    <property type="match status" value="1"/>
</dbReference>
<dbReference type="GO" id="GO:0008270">
    <property type="term" value="F:zinc ion binding"/>
    <property type="evidence" value="ECO:0007669"/>
    <property type="project" value="UniProtKB-KW"/>
</dbReference>
<evidence type="ECO:0000256" key="4">
    <source>
        <dbReference type="PROSITE-ProRule" id="PRU00175"/>
    </source>
</evidence>
<dbReference type="OrthoDB" id="8062037at2759"/>
<proteinExistence type="predicted"/>
<name>A0A1Y2CU76_9FUNG</name>
<dbReference type="InterPro" id="IPR017907">
    <property type="entry name" value="Znf_RING_CS"/>
</dbReference>
<dbReference type="InterPro" id="IPR001841">
    <property type="entry name" value="Znf_RING"/>
</dbReference>